<organism evidence="1 2">
    <name type="scientific">Chaetoceros tenuissimus</name>
    <dbReference type="NCBI Taxonomy" id="426638"/>
    <lineage>
        <taxon>Eukaryota</taxon>
        <taxon>Sar</taxon>
        <taxon>Stramenopiles</taxon>
        <taxon>Ochrophyta</taxon>
        <taxon>Bacillariophyta</taxon>
        <taxon>Coscinodiscophyceae</taxon>
        <taxon>Chaetocerotophycidae</taxon>
        <taxon>Chaetocerotales</taxon>
        <taxon>Chaetocerotaceae</taxon>
        <taxon>Chaetoceros</taxon>
    </lineage>
</organism>
<name>A0AAD3CIR3_9STRA</name>
<dbReference type="EMBL" id="BLLK01000020">
    <property type="protein sequence ID" value="GFH45554.1"/>
    <property type="molecule type" value="Genomic_DNA"/>
</dbReference>
<proteinExistence type="predicted"/>
<comment type="caution">
    <text evidence="1">The sequence shown here is derived from an EMBL/GenBank/DDBJ whole genome shotgun (WGS) entry which is preliminary data.</text>
</comment>
<gene>
    <name evidence="1" type="ORF">CTEN210_02028</name>
</gene>
<evidence type="ECO:0000313" key="1">
    <source>
        <dbReference type="EMBL" id="GFH45554.1"/>
    </source>
</evidence>
<evidence type="ECO:0000313" key="2">
    <source>
        <dbReference type="Proteomes" id="UP001054902"/>
    </source>
</evidence>
<dbReference type="Proteomes" id="UP001054902">
    <property type="component" value="Unassembled WGS sequence"/>
</dbReference>
<sequence>MNPTNKENHRKSVGFDKIHIRQYERSIGDNPSVSSGPAVSLGWKYDPAEQLAYSLDEYEKHKIPTLSVPRIPRPVRESLLRKDCGYSSRELAQCVREINAIKAQRRQTVTNLPNHKMEEKIEEMKNALKAATCRTKADEVEFQKIWNSTSDIYGDTSA</sequence>
<keyword evidence="2" id="KW-1185">Reference proteome</keyword>
<reference evidence="1 2" key="1">
    <citation type="journal article" date="2021" name="Sci. Rep.">
        <title>The genome of the diatom Chaetoceros tenuissimus carries an ancient integrated fragment of an extant virus.</title>
        <authorList>
            <person name="Hongo Y."/>
            <person name="Kimura K."/>
            <person name="Takaki Y."/>
            <person name="Yoshida Y."/>
            <person name="Baba S."/>
            <person name="Kobayashi G."/>
            <person name="Nagasaki K."/>
            <person name="Hano T."/>
            <person name="Tomaru Y."/>
        </authorList>
    </citation>
    <scope>NUCLEOTIDE SEQUENCE [LARGE SCALE GENOMIC DNA]</scope>
    <source>
        <strain evidence="1 2">NIES-3715</strain>
    </source>
</reference>
<accession>A0AAD3CIR3</accession>
<protein>
    <submittedName>
        <fullName evidence="1">Uncharacterized protein</fullName>
    </submittedName>
</protein>
<dbReference type="AlphaFoldDB" id="A0AAD3CIR3"/>